<proteinExistence type="predicted"/>
<name>A0A162FHB7_METOA</name>
<comment type="caution">
    <text evidence="1">The sequence shown here is derived from an EMBL/GenBank/DDBJ whole genome shotgun (WGS) entry which is preliminary data.</text>
</comment>
<accession>A0A162FHB7</accession>
<gene>
    <name evidence="1" type="ORF">MBORA_09680</name>
</gene>
<dbReference type="EMBL" id="LWMU01000059">
    <property type="protein sequence ID" value="KZX13065.1"/>
    <property type="molecule type" value="Genomic_DNA"/>
</dbReference>
<reference evidence="2" key="1">
    <citation type="journal article" date="2016" name="Genome Announc.">
        <title>Draft Genome Sequences of Methanobrevibacter curvatus DSM11111, Methanobrevibacter cuticularis DSM11139, Methanobrevibacter filiformis DSM11501, and Methanobrevibacter oralis DSM7256.</title>
        <authorList>
            <person name="Poehlein A."/>
            <person name="Seedorf H."/>
        </authorList>
    </citation>
    <scope>NUCLEOTIDE SEQUENCE [LARGE SCALE GENOMIC DNA]</scope>
    <source>
        <strain evidence="2">DSM 7256 / JCM 30027 / ZR</strain>
    </source>
</reference>
<sequence>MDNRNKLRQIKKQIKNRKIHRKKENNNRTRTSISHTYLFNILIGLKHDAEEQITRKPKETTKYKYIYKTNINTLIGNIKEELPRLLTDNQEEIQIIVKEIIDMAKKDLVYTKTKPPTNEERDKKNFYHKKCKSNIQDSF</sequence>
<evidence type="ECO:0000313" key="1">
    <source>
        <dbReference type="EMBL" id="KZX13065.1"/>
    </source>
</evidence>
<dbReference type="AlphaFoldDB" id="A0A162FHB7"/>
<protein>
    <submittedName>
        <fullName evidence="1">Uncharacterized protein</fullName>
    </submittedName>
</protein>
<organism evidence="1 2">
    <name type="scientific">Methanobrevibacter oralis</name>
    <dbReference type="NCBI Taxonomy" id="66851"/>
    <lineage>
        <taxon>Archaea</taxon>
        <taxon>Methanobacteriati</taxon>
        <taxon>Methanobacteriota</taxon>
        <taxon>Methanomada group</taxon>
        <taxon>Methanobacteria</taxon>
        <taxon>Methanobacteriales</taxon>
        <taxon>Methanobacteriaceae</taxon>
        <taxon>Methanobrevibacter</taxon>
    </lineage>
</organism>
<evidence type="ECO:0000313" key="2">
    <source>
        <dbReference type="Proteomes" id="UP000077428"/>
    </source>
</evidence>
<dbReference type="Proteomes" id="UP000077428">
    <property type="component" value="Unassembled WGS sequence"/>
</dbReference>
<dbReference type="PATRIC" id="fig|66851.6.peg.1062"/>
<keyword evidence="2" id="KW-1185">Reference proteome</keyword>